<dbReference type="AlphaFoldDB" id="A0A845RHL4"/>
<gene>
    <name evidence="1" type="ORF">D3Z39_05475</name>
</gene>
<dbReference type="EMBL" id="QXWZ01000006">
    <property type="protein sequence ID" value="NBI78325.1"/>
    <property type="molecule type" value="Genomic_DNA"/>
</dbReference>
<sequence>MCPSGTIAACTTAPIKKPDRADGQNLACSRIWTKTDPDEMILSYAGQTFCNYLNNRKQQAARCIARGLEACL</sequence>
<name>A0A845RHL4_9FIRM</name>
<reference evidence="1 2" key="1">
    <citation type="submission" date="2018-08" db="EMBL/GenBank/DDBJ databases">
        <title>Murine metabolic-syndrome-specific gut microbial biobank.</title>
        <authorList>
            <person name="Liu C."/>
        </authorList>
    </citation>
    <scope>NUCLEOTIDE SEQUENCE [LARGE SCALE GENOMIC DNA]</scope>
    <source>
        <strain evidence="1 2">X69</strain>
    </source>
</reference>
<protein>
    <submittedName>
        <fullName evidence="1">Uncharacterized protein</fullName>
    </submittedName>
</protein>
<dbReference type="Proteomes" id="UP000446348">
    <property type="component" value="Unassembled WGS sequence"/>
</dbReference>
<proteinExistence type="predicted"/>
<accession>A0A845RHL4</accession>
<evidence type="ECO:0000313" key="1">
    <source>
        <dbReference type="EMBL" id="NBI78325.1"/>
    </source>
</evidence>
<organism evidence="1 2">
    <name type="scientific">Anaerotruncus colihominis</name>
    <dbReference type="NCBI Taxonomy" id="169435"/>
    <lineage>
        <taxon>Bacteria</taxon>
        <taxon>Bacillati</taxon>
        <taxon>Bacillota</taxon>
        <taxon>Clostridia</taxon>
        <taxon>Eubacteriales</taxon>
        <taxon>Oscillospiraceae</taxon>
        <taxon>Anaerotruncus</taxon>
    </lineage>
</organism>
<comment type="caution">
    <text evidence="1">The sequence shown here is derived from an EMBL/GenBank/DDBJ whole genome shotgun (WGS) entry which is preliminary data.</text>
</comment>
<evidence type="ECO:0000313" key="2">
    <source>
        <dbReference type="Proteomes" id="UP000446348"/>
    </source>
</evidence>